<dbReference type="STRING" id="1121884.SAMN02745131_03251"/>
<name>A0A1M5DJ83_9BACT</name>
<dbReference type="EMBL" id="FQUU01000015">
    <property type="protein sequence ID" value="SHF67043.1"/>
    <property type="molecule type" value="Genomic_DNA"/>
</dbReference>
<accession>A0A1M5DJ83</accession>
<keyword evidence="3" id="KW-1185">Reference proteome</keyword>
<protein>
    <recommendedName>
        <fullName evidence="4">NHL repeat-containing protein</fullName>
    </recommendedName>
</protein>
<dbReference type="SUPFAM" id="SSF63829">
    <property type="entry name" value="Calcium-dependent phosphotriesterase"/>
    <property type="match status" value="1"/>
</dbReference>
<evidence type="ECO:0000256" key="1">
    <source>
        <dbReference type="SAM" id="SignalP"/>
    </source>
</evidence>
<evidence type="ECO:0008006" key="4">
    <source>
        <dbReference type="Google" id="ProtNLM"/>
    </source>
</evidence>
<dbReference type="Gene3D" id="2.120.10.30">
    <property type="entry name" value="TolB, C-terminal domain"/>
    <property type="match status" value="1"/>
</dbReference>
<sequence length="272" mass="31009">MKQLFIIYLLASGFLPCLAQVQPDSGFTLVKTYKGDITDAVMDNLDNLYIISSSGQVRKFNDKGDSVAIYNQVRNAGKLFSVDVSNPLRPLLFYKDFSTIVLLDRFLANRASIDLKRYNILQPGAAGISYDNNIWVFDEYDNKLKKVDEQGKLLVETPDLRTLFPVSVHPQKILSDNGLVYLADSVNGVFVFDNYGAYKKKIGVTKWQSIAVKENYIIQTHPNEIIVYNTSNFMDVKKPIPASFQPYFHSFSTSARLVTFTNDTLRIYQYRF</sequence>
<reference evidence="2 3" key="1">
    <citation type="submission" date="2016-11" db="EMBL/GenBank/DDBJ databases">
        <authorList>
            <person name="Jaros S."/>
            <person name="Januszkiewicz K."/>
            <person name="Wedrychowicz H."/>
        </authorList>
    </citation>
    <scope>NUCLEOTIDE SEQUENCE [LARGE SCALE GENOMIC DNA]</scope>
    <source>
        <strain evidence="2 3">DSM 18119</strain>
    </source>
</reference>
<dbReference type="InterPro" id="IPR011042">
    <property type="entry name" value="6-blade_b-propeller_TolB-like"/>
</dbReference>
<gene>
    <name evidence="2" type="ORF">SAMN02745131_03251</name>
</gene>
<keyword evidence="1" id="KW-0732">Signal</keyword>
<proteinExistence type="predicted"/>
<evidence type="ECO:0000313" key="2">
    <source>
        <dbReference type="EMBL" id="SHF67043.1"/>
    </source>
</evidence>
<evidence type="ECO:0000313" key="3">
    <source>
        <dbReference type="Proteomes" id="UP000184048"/>
    </source>
</evidence>
<feature type="signal peptide" evidence="1">
    <location>
        <begin position="1"/>
        <end position="19"/>
    </location>
</feature>
<dbReference type="OrthoDB" id="1143207at2"/>
<dbReference type="RefSeq" id="WP_072836394.1">
    <property type="nucleotide sequence ID" value="NZ_FQUU01000015.1"/>
</dbReference>
<dbReference type="AlphaFoldDB" id="A0A1M5DJ83"/>
<organism evidence="2 3">
    <name type="scientific">Flavisolibacter ginsengisoli DSM 18119</name>
    <dbReference type="NCBI Taxonomy" id="1121884"/>
    <lineage>
        <taxon>Bacteria</taxon>
        <taxon>Pseudomonadati</taxon>
        <taxon>Bacteroidota</taxon>
        <taxon>Chitinophagia</taxon>
        <taxon>Chitinophagales</taxon>
        <taxon>Chitinophagaceae</taxon>
        <taxon>Flavisolibacter</taxon>
    </lineage>
</organism>
<feature type="chain" id="PRO_5013110126" description="NHL repeat-containing protein" evidence="1">
    <location>
        <begin position="20"/>
        <end position="272"/>
    </location>
</feature>
<dbReference type="Proteomes" id="UP000184048">
    <property type="component" value="Unassembled WGS sequence"/>
</dbReference>